<keyword evidence="3" id="KW-1185">Reference proteome</keyword>
<evidence type="ECO:0000256" key="1">
    <source>
        <dbReference type="SAM" id="MobiDB-lite"/>
    </source>
</evidence>
<protein>
    <submittedName>
        <fullName evidence="2">Uncharacterized protein</fullName>
    </submittedName>
</protein>
<dbReference type="AlphaFoldDB" id="A0A1Z4GLA9"/>
<evidence type="ECO:0000313" key="2">
    <source>
        <dbReference type="EMBL" id="BAY18290.1"/>
    </source>
</evidence>
<organism evidence="2 3">
    <name type="scientific">Anabaenopsis circularis NIES-21</name>
    <dbReference type="NCBI Taxonomy" id="1085406"/>
    <lineage>
        <taxon>Bacteria</taxon>
        <taxon>Bacillati</taxon>
        <taxon>Cyanobacteriota</taxon>
        <taxon>Cyanophyceae</taxon>
        <taxon>Nostocales</taxon>
        <taxon>Nodulariaceae</taxon>
        <taxon>Anabaenopsis</taxon>
    </lineage>
</organism>
<accession>A0A1Z4GLA9</accession>
<feature type="compositionally biased region" description="Polar residues" evidence="1">
    <location>
        <begin position="13"/>
        <end position="34"/>
    </location>
</feature>
<dbReference type="Proteomes" id="UP000218287">
    <property type="component" value="Chromosome"/>
</dbReference>
<dbReference type="EMBL" id="AP018174">
    <property type="protein sequence ID" value="BAY18290.1"/>
    <property type="molecule type" value="Genomic_DNA"/>
</dbReference>
<evidence type="ECO:0000313" key="3">
    <source>
        <dbReference type="Proteomes" id="UP000218287"/>
    </source>
</evidence>
<proteinExistence type="predicted"/>
<reference evidence="2 3" key="1">
    <citation type="submission" date="2017-06" db="EMBL/GenBank/DDBJ databases">
        <title>Genome sequencing of cyanobaciteial culture collection at National Institute for Environmental Studies (NIES).</title>
        <authorList>
            <person name="Hirose Y."/>
            <person name="Shimura Y."/>
            <person name="Fujisawa T."/>
            <person name="Nakamura Y."/>
            <person name="Kawachi M."/>
        </authorList>
    </citation>
    <scope>NUCLEOTIDE SEQUENCE [LARGE SCALE GENOMIC DNA]</scope>
    <source>
        <strain evidence="2 3">NIES-21</strain>
    </source>
</reference>
<sequence>MGITGENDEGNKSYDNNNQLAKTANHTFPYSTST</sequence>
<gene>
    <name evidence="2" type="ORF">NIES21_41340</name>
</gene>
<name>A0A1Z4GLA9_9CYAN</name>
<feature type="region of interest" description="Disordered" evidence="1">
    <location>
        <begin position="1"/>
        <end position="34"/>
    </location>
</feature>